<evidence type="ECO:0000256" key="2">
    <source>
        <dbReference type="ARBA" id="ARBA00022692"/>
    </source>
</evidence>
<evidence type="ECO:0000313" key="7">
    <source>
        <dbReference type="Proteomes" id="UP001526246"/>
    </source>
</evidence>
<accession>A0ABT3JEE3</accession>
<evidence type="ECO:0000256" key="1">
    <source>
        <dbReference type="ARBA" id="ARBA00004370"/>
    </source>
</evidence>
<organism evidence="6 7">
    <name type="scientific">Sphingomonas arvum</name>
    <dbReference type="NCBI Taxonomy" id="2992113"/>
    <lineage>
        <taxon>Bacteria</taxon>
        <taxon>Pseudomonadati</taxon>
        <taxon>Pseudomonadota</taxon>
        <taxon>Alphaproteobacteria</taxon>
        <taxon>Sphingomonadales</taxon>
        <taxon>Sphingomonadaceae</taxon>
        <taxon>Sphingomonas</taxon>
    </lineage>
</organism>
<reference evidence="6 7" key="1">
    <citation type="submission" date="2022-10" db="EMBL/GenBank/DDBJ databases">
        <title>Sphingomonas sp.</title>
        <authorList>
            <person name="Jin C."/>
        </authorList>
    </citation>
    <scope>NUCLEOTIDE SEQUENCE [LARGE SCALE GENOMIC DNA]</scope>
    <source>
        <strain evidence="6 7">BN140010</strain>
    </source>
</reference>
<keyword evidence="4 5" id="KW-0472">Membrane</keyword>
<feature type="transmembrane region" description="Helical" evidence="5">
    <location>
        <begin position="121"/>
        <end position="143"/>
    </location>
</feature>
<dbReference type="InterPro" id="IPR023352">
    <property type="entry name" value="MAPEG-like_dom_sf"/>
</dbReference>
<evidence type="ECO:0000256" key="5">
    <source>
        <dbReference type="SAM" id="Phobius"/>
    </source>
</evidence>
<dbReference type="Pfam" id="PF01124">
    <property type="entry name" value="MAPEG"/>
    <property type="match status" value="1"/>
</dbReference>
<keyword evidence="7" id="KW-1185">Reference proteome</keyword>
<feature type="transmembrane region" description="Helical" evidence="5">
    <location>
        <begin position="75"/>
        <end position="101"/>
    </location>
</feature>
<proteinExistence type="predicted"/>
<sequence length="144" mass="15656">MGHSPLLGPVVALVAWSLVMLVWMAVARAGAFRRLGVKLSTIPRGSRGHALDQAGEDRAQWKAHNYNHLMEQPTIFYAIVLALAIMGFDAWINVALAWGYVGLRIAHSIVQATVNIVAIRLSLFILSTLCLLGLTLHAALALLH</sequence>
<name>A0ABT3JEE3_9SPHN</name>
<dbReference type="SUPFAM" id="SSF161084">
    <property type="entry name" value="MAPEG domain-like"/>
    <property type="match status" value="1"/>
</dbReference>
<evidence type="ECO:0000256" key="3">
    <source>
        <dbReference type="ARBA" id="ARBA00022989"/>
    </source>
</evidence>
<protein>
    <submittedName>
        <fullName evidence="6">MAPEG family protein</fullName>
    </submittedName>
</protein>
<dbReference type="EMBL" id="JAPDOB010000001">
    <property type="protein sequence ID" value="MCW3797442.1"/>
    <property type="molecule type" value="Genomic_DNA"/>
</dbReference>
<evidence type="ECO:0000313" key="6">
    <source>
        <dbReference type="EMBL" id="MCW3797442.1"/>
    </source>
</evidence>
<dbReference type="Gene3D" id="1.20.120.550">
    <property type="entry name" value="Membrane associated eicosanoid/glutathione metabolism-like domain"/>
    <property type="match status" value="1"/>
</dbReference>
<keyword evidence="2 5" id="KW-0812">Transmembrane</keyword>
<dbReference type="RefSeq" id="WP_264881694.1">
    <property type="nucleotide sequence ID" value="NZ_JAPDOB010000001.1"/>
</dbReference>
<feature type="transmembrane region" description="Helical" evidence="5">
    <location>
        <begin position="6"/>
        <end position="26"/>
    </location>
</feature>
<dbReference type="InterPro" id="IPR001129">
    <property type="entry name" value="Membr-assoc_MAPEG"/>
</dbReference>
<gene>
    <name evidence="6" type="ORF">OMW55_06445</name>
</gene>
<comment type="caution">
    <text evidence="6">The sequence shown here is derived from an EMBL/GenBank/DDBJ whole genome shotgun (WGS) entry which is preliminary data.</text>
</comment>
<evidence type="ECO:0000256" key="4">
    <source>
        <dbReference type="ARBA" id="ARBA00023136"/>
    </source>
</evidence>
<comment type="subcellular location">
    <subcellularLocation>
        <location evidence="1">Membrane</location>
    </subcellularLocation>
</comment>
<dbReference type="Proteomes" id="UP001526246">
    <property type="component" value="Unassembled WGS sequence"/>
</dbReference>
<keyword evidence="3 5" id="KW-1133">Transmembrane helix</keyword>